<evidence type="ECO:0000256" key="1">
    <source>
        <dbReference type="ARBA" id="ARBA00022801"/>
    </source>
</evidence>
<reference evidence="3" key="1">
    <citation type="journal article" date="2019" name="Int. J. Syst. Evol. Microbiol.">
        <title>The Global Catalogue of Microorganisms (GCM) 10K type strain sequencing project: providing services to taxonomists for standard genome sequencing and annotation.</title>
        <authorList>
            <consortium name="The Broad Institute Genomics Platform"/>
            <consortium name="The Broad Institute Genome Sequencing Center for Infectious Disease"/>
            <person name="Wu L."/>
            <person name="Ma J."/>
        </authorList>
    </citation>
    <scope>NUCLEOTIDE SEQUENCE [LARGE SCALE GENOMIC DNA]</scope>
    <source>
        <strain evidence="3">CGMCC 4.7152</strain>
    </source>
</reference>
<dbReference type="RefSeq" id="WP_380117178.1">
    <property type="nucleotide sequence ID" value="NZ_JBHSIU010000027.1"/>
</dbReference>
<dbReference type="InterPro" id="IPR010905">
    <property type="entry name" value="Glyco_hydro_88"/>
</dbReference>
<evidence type="ECO:0000313" key="2">
    <source>
        <dbReference type="EMBL" id="MFC5000630.1"/>
    </source>
</evidence>
<dbReference type="Gene3D" id="1.50.10.10">
    <property type="match status" value="1"/>
</dbReference>
<keyword evidence="3" id="KW-1185">Reference proteome</keyword>
<gene>
    <name evidence="2" type="ORF">ACFPIJ_22680</name>
</gene>
<accession>A0ABV9VW40</accession>
<name>A0ABV9VW40_9ACTN</name>
<dbReference type="Pfam" id="PF07470">
    <property type="entry name" value="Glyco_hydro_88"/>
    <property type="match status" value="1"/>
</dbReference>
<sequence>MAGRALAYPYVAWGFGEGMALLGVLRAAEQLGQPTWIDAVADLLAPSLAGPPRPTDHLIAVDVLVELRRLRPAIATDEALRRFQAAVLGASRPVADRPPVHRPDLPHLATMIWVDCLHTDGPGLVATGHPAAAAALVEEAAAVLQDASGLFSHGYDTATAAPNGVHWGRGQGWALHGLLAAGLRPRATQLLTALAAHEQDGSWRTIVDDPAAPIEHSVSALIAADTLRDADWAAMGRRALDAAVAALDADGGLPVSSATPVGPPATYLDRQTGTYPWGQGPLLLALLSARQEEKP</sequence>
<protein>
    <submittedName>
        <fullName evidence="2">Glycoside hydrolase family 88 protein</fullName>
    </submittedName>
</protein>
<comment type="caution">
    <text evidence="2">The sequence shown here is derived from an EMBL/GenBank/DDBJ whole genome shotgun (WGS) entry which is preliminary data.</text>
</comment>
<dbReference type="InterPro" id="IPR008928">
    <property type="entry name" value="6-hairpin_glycosidase_sf"/>
</dbReference>
<keyword evidence="1 2" id="KW-0378">Hydrolase</keyword>
<dbReference type="SUPFAM" id="SSF48208">
    <property type="entry name" value="Six-hairpin glycosidases"/>
    <property type="match status" value="1"/>
</dbReference>
<proteinExistence type="predicted"/>
<evidence type="ECO:0000313" key="3">
    <source>
        <dbReference type="Proteomes" id="UP001595912"/>
    </source>
</evidence>
<dbReference type="Proteomes" id="UP001595912">
    <property type="component" value="Unassembled WGS sequence"/>
</dbReference>
<organism evidence="2 3">
    <name type="scientific">Dactylosporangium cerinum</name>
    <dbReference type="NCBI Taxonomy" id="1434730"/>
    <lineage>
        <taxon>Bacteria</taxon>
        <taxon>Bacillati</taxon>
        <taxon>Actinomycetota</taxon>
        <taxon>Actinomycetes</taxon>
        <taxon>Micromonosporales</taxon>
        <taxon>Micromonosporaceae</taxon>
        <taxon>Dactylosporangium</taxon>
    </lineage>
</organism>
<dbReference type="GO" id="GO:0016787">
    <property type="term" value="F:hydrolase activity"/>
    <property type="evidence" value="ECO:0007669"/>
    <property type="project" value="UniProtKB-KW"/>
</dbReference>
<dbReference type="InterPro" id="IPR012341">
    <property type="entry name" value="6hp_glycosidase-like_sf"/>
</dbReference>
<dbReference type="EMBL" id="JBHSIU010000027">
    <property type="protein sequence ID" value="MFC5000630.1"/>
    <property type="molecule type" value="Genomic_DNA"/>
</dbReference>